<dbReference type="RefSeq" id="WP_235724530.1">
    <property type="nucleotide sequence ID" value="NZ_JAKGCU010000015.1"/>
</dbReference>
<feature type="domain" description="LA2681-like HEPN" evidence="1">
    <location>
        <begin position="312"/>
        <end position="514"/>
    </location>
</feature>
<organism evidence="2 3">
    <name type="scientific">Gordonia tangerina</name>
    <dbReference type="NCBI Taxonomy" id="2911060"/>
    <lineage>
        <taxon>Bacteria</taxon>
        <taxon>Bacillati</taxon>
        <taxon>Actinomycetota</taxon>
        <taxon>Actinomycetes</taxon>
        <taxon>Mycobacteriales</taxon>
        <taxon>Gordoniaceae</taxon>
        <taxon>Gordonia</taxon>
    </lineage>
</organism>
<keyword evidence="3" id="KW-1185">Reference proteome</keyword>
<dbReference type="Gene3D" id="1.25.40.10">
    <property type="entry name" value="Tetratricopeptide repeat domain"/>
    <property type="match status" value="1"/>
</dbReference>
<dbReference type="Pfam" id="PF18733">
    <property type="entry name" value="HEPN_LA2681"/>
    <property type="match status" value="1"/>
</dbReference>
<evidence type="ECO:0000313" key="2">
    <source>
        <dbReference type="EMBL" id="MCF3939803.1"/>
    </source>
</evidence>
<protein>
    <recommendedName>
        <fullName evidence="1">LA2681-like HEPN domain-containing protein</fullName>
    </recommendedName>
</protein>
<dbReference type="Proteomes" id="UP001108089">
    <property type="component" value="Unassembled WGS sequence"/>
</dbReference>
<evidence type="ECO:0000313" key="3">
    <source>
        <dbReference type="Proteomes" id="UP001108089"/>
    </source>
</evidence>
<evidence type="ECO:0000259" key="1">
    <source>
        <dbReference type="Pfam" id="PF18733"/>
    </source>
</evidence>
<name>A0ABS9DKN5_9ACTN</name>
<reference evidence="2" key="1">
    <citation type="submission" date="2022-01" db="EMBL/GenBank/DDBJ databases">
        <title>Gordonia xiamenensis sp. nov., isolated from surface seawater in Xiamen.</title>
        <authorList>
            <person name="He Y.F."/>
        </authorList>
    </citation>
    <scope>NUCLEOTIDE SEQUENCE</scope>
    <source>
        <strain evidence="2">GW1C4-4</strain>
    </source>
</reference>
<sequence length="535" mass="58609">MDEHDLSQIESLTMFLSDKVDEDPEKAAGIITAIVGQAFGEPPVLTSFTEAAVLTNAGSVLINSGARTGNGKDLATGEMWMQAVVDSGFLNDEERESAALYNLANSRLALTDIAYSEALAGKDYEERIRAVAKHRISDKDRLRRARVELTRAAALTAHPRQKGMRLCNLANALDHSGRWVEAYDAYVRALDADRENGAAAGNAAVLIERAIANGWDFDGHLCSLYDHYLRLAKANRAVTVAVAGERAAAKYDAMEMLGSDEPVFEPPHEDEYRDWVTRHRLALIAALEGTGRQSGDGRWDAIGLTSVTDVRSSSMAPRIFSILNVLKGDFLVARRLAFEAEKVLDETGGWHLHDSDTGTYTDTLQYEVHGEAVSKLVLAHRAALDVLDKTAVAVNDHLEVGDDPTKVWFRKFWFEDRQCTRLREALVAHDGLSTAVLSLAELALDMARGGMYEHAQDVRNAGTHRFITVHQGMSDIESNLTMQAITLPGMREACHQSLAVARAAFIYLVALLAVHESRRGQPGEAIVPIVLPDAI</sequence>
<accession>A0ABS9DKN5</accession>
<dbReference type="EMBL" id="JAKGCU010000015">
    <property type="protein sequence ID" value="MCF3939803.1"/>
    <property type="molecule type" value="Genomic_DNA"/>
</dbReference>
<dbReference type="InterPro" id="IPR011990">
    <property type="entry name" value="TPR-like_helical_dom_sf"/>
</dbReference>
<gene>
    <name evidence="2" type="ORF">L1892_15600</name>
</gene>
<dbReference type="InterPro" id="IPR040826">
    <property type="entry name" value="HEPN_LA2681"/>
</dbReference>
<comment type="caution">
    <text evidence="2">The sequence shown here is derived from an EMBL/GenBank/DDBJ whole genome shotgun (WGS) entry which is preliminary data.</text>
</comment>
<proteinExistence type="predicted"/>